<evidence type="ECO:0000313" key="4">
    <source>
        <dbReference type="EMBL" id="CAH3171852.1"/>
    </source>
</evidence>
<dbReference type="SUPFAM" id="SSF47090">
    <property type="entry name" value="PGBD-like"/>
    <property type="match status" value="1"/>
</dbReference>
<comment type="caution">
    <text evidence="4">The sequence shown here is derived from an EMBL/GenBank/DDBJ whole genome shotgun (WGS) entry which is preliminary data.</text>
</comment>
<keyword evidence="1" id="KW-0378">Hydrolase</keyword>
<dbReference type="Gene3D" id="3.40.390.10">
    <property type="entry name" value="Collagenase (Catalytic Domain)"/>
    <property type="match status" value="1"/>
</dbReference>
<dbReference type="Pfam" id="PF01471">
    <property type="entry name" value="PG_binding_1"/>
    <property type="match status" value="1"/>
</dbReference>
<dbReference type="InterPro" id="IPR036365">
    <property type="entry name" value="PGBD-like_sf"/>
</dbReference>
<accession>A0ABN8QZB7</accession>
<keyword evidence="1" id="KW-0482">Metalloprotease</keyword>
<feature type="chain" id="PRO_5047005692" description="Peptidoglycan binding-like domain-containing protein" evidence="2">
    <location>
        <begin position="24"/>
        <end position="188"/>
    </location>
</feature>
<name>A0ABN8QZB7_9CNID</name>
<gene>
    <name evidence="4" type="ORF">PEVE_00008078</name>
</gene>
<keyword evidence="5" id="KW-1185">Reference proteome</keyword>
<feature type="non-terminal residue" evidence="4">
    <location>
        <position position="188"/>
    </location>
</feature>
<dbReference type="InterPro" id="IPR002477">
    <property type="entry name" value="Peptidoglycan-bd-like"/>
</dbReference>
<dbReference type="PANTHER" id="PTHR10201:SF331">
    <property type="entry name" value="MATRIX METALLOPROTEINASE-14-LIKE ISOFORM X1"/>
    <property type="match status" value="1"/>
</dbReference>
<sequence>MKTLCSAVVGTVALVVLLNGVSSAPVSRRTAEANKEAANFFLKYGYIEKESNESRPTLHIEKAIMDLQKFGGLPVTGKLDQATLKLIGTKRCGVKDPVKKVKKVGAIQNQVGEFYLQGTFWKKTVLFSPDLTYRFVRGKSTRDLTVDVQQNIIRRMIHKWDEASALTIREADPSIPDDKVDILISFVE</sequence>
<organism evidence="4 5">
    <name type="scientific">Porites evermanni</name>
    <dbReference type="NCBI Taxonomy" id="104178"/>
    <lineage>
        <taxon>Eukaryota</taxon>
        <taxon>Metazoa</taxon>
        <taxon>Cnidaria</taxon>
        <taxon>Anthozoa</taxon>
        <taxon>Hexacorallia</taxon>
        <taxon>Scleractinia</taxon>
        <taxon>Fungiina</taxon>
        <taxon>Poritidae</taxon>
        <taxon>Porites</taxon>
    </lineage>
</organism>
<keyword evidence="1" id="KW-0645">Protease</keyword>
<dbReference type="PANTHER" id="PTHR10201">
    <property type="entry name" value="MATRIX METALLOPROTEINASE"/>
    <property type="match status" value="1"/>
</dbReference>
<feature type="domain" description="Peptidoglycan binding-like" evidence="3">
    <location>
        <begin position="59"/>
        <end position="86"/>
    </location>
</feature>
<protein>
    <recommendedName>
        <fullName evidence="3">Peptidoglycan binding-like domain-containing protein</fullName>
    </recommendedName>
</protein>
<evidence type="ECO:0000256" key="2">
    <source>
        <dbReference type="SAM" id="SignalP"/>
    </source>
</evidence>
<dbReference type="EMBL" id="CALNXI010001548">
    <property type="protein sequence ID" value="CAH3171852.1"/>
    <property type="molecule type" value="Genomic_DNA"/>
</dbReference>
<dbReference type="Proteomes" id="UP001159427">
    <property type="component" value="Unassembled WGS sequence"/>
</dbReference>
<feature type="signal peptide" evidence="2">
    <location>
        <begin position="1"/>
        <end position="23"/>
    </location>
</feature>
<dbReference type="InterPro" id="IPR024079">
    <property type="entry name" value="MetalloPept_cat_dom_sf"/>
</dbReference>
<evidence type="ECO:0000256" key="1">
    <source>
        <dbReference type="ARBA" id="ARBA00023049"/>
    </source>
</evidence>
<evidence type="ECO:0000259" key="3">
    <source>
        <dbReference type="Pfam" id="PF01471"/>
    </source>
</evidence>
<keyword evidence="2" id="KW-0732">Signal</keyword>
<reference evidence="4 5" key="1">
    <citation type="submission" date="2022-05" db="EMBL/GenBank/DDBJ databases">
        <authorList>
            <consortium name="Genoscope - CEA"/>
            <person name="William W."/>
        </authorList>
    </citation>
    <scope>NUCLEOTIDE SEQUENCE [LARGE SCALE GENOMIC DNA]</scope>
</reference>
<evidence type="ECO:0000313" key="5">
    <source>
        <dbReference type="Proteomes" id="UP001159427"/>
    </source>
</evidence>
<proteinExistence type="predicted"/>